<dbReference type="EMBL" id="ABYJ02000044">
    <property type="protein sequence ID" value="EEV02159.1"/>
    <property type="molecule type" value="Genomic_DNA"/>
</dbReference>
<accession>C7G7L1</accession>
<dbReference type="AlphaFoldDB" id="C7G7L1"/>
<comment type="caution">
    <text evidence="1">The sequence shown here is derived from an EMBL/GenBank/DDBJ whole genome shotgun (WGS) entry which is preliminary data.</text>
</comment>
<gene>
    <name evidence="1" type="ORF">ROSINTL182_05885</name>
</gene>
<reference evidence="1 2" key="1">
    <citation type="submission" date="2009-08" db="EMBL/GenBank/DDBJ databases">
        <authorList>
            <person name="Weinstock G."/>
            <person name="Sodergren E."/>
            <person name="Clifton S."/>
            <person name="Fulton L."/>
            <person name="Fulton B."/>
            <person name="Courtney L."/>
            <person name="Fronick C."/>
            <person name="Harrison M."/>
            <person name="Strong C."/>
            <person name="Farmer C."/>
            <person name="Delahaunty K."/>
            <person name="Markovic C."/>
            <person name="Hall O."/>
            <person name="Minx P."/>
            <person name="Tomlinson C."/>
            <person name="Mitreva M."/>
            <person name="Nelson J."/>
            <person name="Hou S."/>
            <person name="Wollam A."/>
            <person name="Pepin K.H."/>
            <person name="Johnson M."/>
            <person name="Bhonagiri V."/>
            <person name="Nash W.E."/>
            <person name="Warren W."/>
            <person name="Chinwalla A."/>
            <person name="Mardis E.R."/>
            <person name="Wilson R.K."/>
        </authorList>
    </citation>
    <scope>NUCLEOTIDE SEQUENCE [LARGE SCALE GENOMIC DNA]</scope>
    <source>
        <strain evidence="1 2">L1-82</strain>
    </source>
</reference>
<sequence length="67" mass="7590">MTRASPDEPSMARRGFLLPSVAAKRCFVTRALRTSNFLPKSSQNLPVPVHCRRALVQTPSKFLMDFR</sequence>
<proteinExistence type="predicted"/>
<dbReference type="Proteomes" id="UP000004828">
    <property type="component" value="Unassembled WGS sequence"/>
</dbReference>
<name>C7G7L1_9FIRM</name>
<evidence type="ECO:0000313" key="2">
    <source>
        <dbReference type="Proteomes" id="UP000004828"/>
    </source>
</evidence>
<protein>
    <submittedName>
        <fullName evidence="1">Uncharacterized protein</fullName>
    </submittedName>
</protein>
<evidence type="ECO:0000313" key="1">
    <source>
        <dbReference type="EMBL" id="EEV02159.1"/>
    </source>
</evidence>
<organism evidence="1 2">
    <name type="scientific">Roseburia intestinalis L1-82</name>
    <dbReference type="NCBI Taxonomy" id="536231"/>
    <lineage>
        <taxon>Bacteria</taxon>
        <taxon>Bacillati</taxon>
        <taxon>Bacillota</taxon>
        <taxon>Clostridia</taxon>
        <taxon>Lachnospirales</taxon>
        <taxon>Lachnospiraceae</taxon>
        <taxon>Roseburia</taxon>
    </lineage>
</organism>
<dbReference type="HOGENOM" id="CLU_2809769_0_0_9"/>